<proteinExistence type="predicted"/>
<evidence type="ECO:0000313" key="4">
    <source>
        <dbReference type="Proteomes" id="UP000094379"/>
    </source>
</evidence>
<dbReference type="RefSeq" id="WP_069294912.1">
    <property type="nucleotide sequence ID" value="NZ_MCRI01000001.1"/>
</dbReference>
<evidence type="ECO:0008006" key="5">
    <source>
        <dbReference type="Google" id="ProtNLM"/>
    </source>
</evidence>
<dbReference type="Gene3D" id="3.40.50.12710">
    <property type="match status" value="1"/>
</dbReference>
<keyword evidence="4" id="KW-1185">Reference proteome</keyword>
<evidence type="ECO:0000256" key="2">
    <source>
        <dbReference type="ARBA" id="ARBA00022679"/>
    </source>
</evidence>
<dbReference type="PANTHER" id="PTHR12049:SF7">
    <property type="entry name" value="PROTEIN ARGININE METHYLTRANSFERASE NDUFAF7, MITOCHONDRIAL"/>
    <property type="match status" value="1"/>
</dbReference>
<dbReference type="InterPro" id="IPR038375">
    <property type="entry name" value="NDUFAF7_sf"/>
</dbReference>
<dbReference type="InterPro" id="IPR003788">
    <property type="entry name" value="NDUFAF7"/>
</dbReference>
<dbReference type="AlphaFoldDB" id="A0A1E3GYD9"/>
<dbReference type="GO" id="GO:0032259">
    <property type="term" value="P:methylation"/>
    <property type="evidence" value="ECO:0007669"/>
    <property type="project" value="UniProtKB-KW"/>
</dbReference>
<dbReference type="Proteomes" id="UP000094379">
    <property type="component" value="Unassembled WGS sequence"/>
</dbReference>
<dbReference type="Pfam" id="PF02636">
    <property type="entry name" value="Methyltransf_28"/>
    <property type="match status" value="1"/>
</dbReference>
<protein>
    <recommendedName>
        <fullName evidence="5">SAM-dependent methyltransferase</fullName>
    </recommendedName>
</protein>
<organism evidence="3 4">
    <name type="scientific">Methylophaga muralis</name>
    <dbReference type="NCBI Taxonomy" id="291169"/>
    <lineage>
        <taxon>Bacteria</taxon>
        <taxon>Pseudomonadati</taxon>
        <taxon>Pseudomonadota</taxon>
        <taxon>Gammaproteobacteria</taxon>
        <taxon>Thiotrichales</taxon>
        <taxon>Piscirickettsiaceae</taxon>
        <taxon>Methylophaga</taxon>
    </lineage>
</organism>
<dbReference type="InterPro" id="IPR029063">
    <property type="entry name" value="SAM-dependent_MTases_sf"/>
</dbReference>
<dbReference type="STRING" id="291169.A9E74_00324"/>
<accession>A0A1E3GYD9</accession>
<evidence type="ECO:0000313" key="3">
    <source>
        <dbReference type="EMBL" id="ODN68351.1"/>
    </source>
</evidence>
<reference evidence="3 4" key="1">
    <citation type="submission" date="2016-07" db="EMBL/GenBank/DDBJ databases">
        <title>Draft Genome Sequence of Methylophaga muralis Bur 1.</title>
        <authorList>
            <person name="Vasilenko O.V."/>
            <person name="Doronina N.V."/>
            <person name="Shmareva M.N."/>
            <person name="Tarlachkov S.V."/>
            <person name="Mustakhimov I."/>
            <person name="Trotsenko Y.A."/>
        </authorList>
    </citation>
    <scope>NUCLEOTIDE SEQUENCE [LARGE SCALE GENOMIC DNA]</scope>
    <source>
        <strain evidence="3 4">Bur 1</strain>
    </source>
</reference>
<keyword evidence="2" id="KW-0808">Transferase</keyword>
<evidence type="ECO:0000256" key="1">
    <source>
        <dbReference type="ARBA" id="ARBA00022603"/>
    </source>
</evidence>
<name>A0A1E3GYD9_9GAMM</name>
<dbReference type="GO" id="GO:0035243">
    <property type="term" value="F:protein-arginine omega-N symmetric methyltransferase activity"/>
    <property type="evidence" value="ECO:0007669"/>
    <property type="project" value="TreeGrafter"/>
</dbReference>
<comment type="caution">
    <text evidence="3">The sequence shown here is derived from an EMBL/GenBank/DDBJ whole genome shotgun (WGS) entry which is preliminary data.</text>
</comment>
<keyword evidence="1" id="KW-0489">Methyltransferase</keyword>
<dbReference type="PATRIC" id="fig|291169.3.peg.328"/>
<dbReference type="EMBL" id="MCRI01000001">
    <property type="protein sequence ID" value="ODN68351.1"/>
    <property type="molecule type" value="Genomic_DNA"/>
</dbReference>
<sequence length="387" mass="43627">MKHTATLPVPDPIAQQHSAQLLQLIYQTIEDRNGWLSFAEFMQLALYQTGLGYYSNGLSKIGKAGDFITAPEITPLFSKALGNHIADVLKQIPEADCLEFGAGSGQMAVDLLLYLAEIDCLPKQYYIIEASAYLREIQRHKLKEQSGDISSLVIWLDQLPVEFNGVIIANEVCDAMPVHRVQFENEQLLEVGVSVHNGELAWQTQPITNPELKARCEEIQPQLELFPYQTEIALQSPAWLSTIANLLNQGAIYLIDYGYEAKDYFHPLRHQGMLRCHYRHQAHDDPLVLVGLQDITAHVDFTALAETALTEGLQVEGYQRQSDFLLAGEILNLSQDNANQAFQQMQQSAALKRLLFPEQMGELFKVLSLSKKVEMPRSKSADLRYRL</sequence>
<gene>
    <name evidence="3" type="ORF">A9E74_00324</name>
</gene>
<dbReference type="PANTHER" id="PTHR12049">
    <property type="entry name" value="PROTEIN ARGININE METHYLTRANSFERASE NDUFAF7, MITOCHONDRIAL"/>
    <property type="match status" value="1"/>
</dbReference>
<dbReference type="SUPFAM" id="SSF53335">
    <property type="entry name" value="S-adenosyl-L-methionine-dependent methyltransferases"/>
    <property type="match status" value="1"/>
</dbReference>